<keyword evidence="3" id="KW-1185">Reference proteome</keyword>
<sequence>MFYRKLRRTFLCAHILSFSSPEPLDPSSPRTVFGKATAQSASREQHRSHFKDEESIGKAKSKANYFIPLCRLPRTRDRFVLLPVATPRDRPRLAQVTAIGNFNARPVLPNDFIQRNGCRGAVQSGVHDRCPNSGIDTAPLVYLRVDGPSLVAHEPPGAFVYAETRDFIIDIIYDNVISAILQNGKWQIPMAYYPSFVDYLDSLLIFTNILVGLTGVIFHSDTVGEGEGRSAVKRGMRWDRSPLKRERRSETSWLLVENPISPLVSGYILPICSWEDPVWHSSLYHEENRKRDADAKVYEKIRPIADVGRDNRYVSALFYAACYFILSVAVVNLRSQPQTSPVRRGGRFYHNFIR</sequence>
<gene>
    <name evidence="2" type="ORF">ALC62_01124</name>
</gene>
<keyword evidence="1" id="KW-0472">Membrane</keyword>
<evidence type="ECO:0000313" key="3">
    <source>
        <dbReference type="Proteomes" id="UP000078542"/>
    </source>
</evidence>
<organism evidence="2 3">
    <name type="scientific">Cyphomyrmex costatus</name>
    <dbReference type="NCBI Taxonomy" id="456900"/>
    <lineage>
        <taxon>Eukaryota</taxon>
        <taxon>Metazoa</taxon>
        <taxon>Ecdysozoa</taxon>
        <taxon>Arthropoda</taxon>
        <taxon>Hexapoda</taxon>
        <taxon>Insecta</taxon>
        <taxon>Pterygota</taxon>
        <taxon>Neoptera</taxon>
        <taxon>Endopterygota</taxon>
        <taxon>Hymenoptera</taxon>
        <taxon>Apocrita</taxon>
        <taxon>Aculeata</taxon>
        <taxon>Formicoidea</taxon>
        <taxon>Formicidae</taxon>
        <taxon>Myrmicinae</taxon>
        <taxon>Cyphomyrmex</taxon>
    </lineage>
</organism>
<dbReference type="EMBL" id="KQ976842">
    <property type="protein sequence ID" value="KYN07942.1"/>
    <property type="molecule type" value="Genomic_DNA"/>
</dbReference>
<protein>
    <submittedName>
        <fullName evidence="2">Uncharacterized protein</fullName>
    </submittedName>
</protein>
<name>A0A195D4Z3_9HYME</name>
<keyword evidence="1" id="KW-0812">Transmembrane</keyword>
<feature type="transmembrane region" description="Helical" evidence="1">
    <location>
        <begin position="313"/>
        <end position="333"/>
    </location>
</feature>
<proteinExistence type="predicted"/>
<keyword evidence="1" id="KW-1133">Transmembrane helix</keyword>
<evidence type="ECO:0000256" key="1">
    <source>
        <dbReference type="SAM" id="Phobius"/>
    </source>
</evidence>
<dbReference type="AlphaFoldDB" id="A0A195D4Z3"/>
<evidence type="ECO:0000313" key="2">
    <source>
        <dbReference type="EMBL" id="KYN07942.1"/>
    </source>
</evidence>
<reference evidence="2 3" key="1">
    <citation type="submission" date="2016-03" db="EMBL/GenBank/DDBJ databases">
        <title>Cyphomyrmex costatus WGS genome.</title>
        <authorList>
            <person name="Nygaard S."/>
            <person name="Hu H."/>
            <person name="Boomsma J."/>
            <person name="Zhang G."/>
        </authorList>
    </citation>
    <scope>NUCLEOTIDE SEQUENCE [LARGE SCALE GENOMIC DNA]</scope>
    <source>
        <strain evidence="2">MS0001</strain>
        <tissue evidence="2">Whole body</tissue>
    </source>
</reference>
<accession>A0A195D4Z3</accession>
<dbReference type="Proteomes" id="UP000078542">
    <property type="component" value="Unassembled WGS sequence"/>
</dbReference>